<dbReference type="Proteomes" id="UP001409291">
    <property type="component" value="Unassembled WGS sequence"/>
</dbReference>
<dbReference type="InterPro" id="IPR026497">
    <property type="entry name" value="GRASP-with-SPASM"/>
</dbReference>
<reference evidence="2 3" key="1">
    <citation type="submission" date="2024-04" db="EMBL/GenBank/DDBJ databases">
        <title>WGS of bacteria from Torrens River.</title>
        <authorList>
            <person name="Wyrsch E.R."/>
            <person name="Drigo B."/>
        </authorList>
    </citation>
    <scope>NUCLEOTIDE SEQUENCE [LARGE SCALE GENOMIC DNA]</scope>
    <source>
        <strain evidence="2 3">TWI391</strain>
    </source>
</reference>
<dbReference type="Pfam" id="PF13186">
    <property type="entry name" value="SPASM"/>
    <property type="match status" value="1"/>
</dbReference>
<dbReference type="SUPFAM" id="SSF102114">
    <property type="entry name" value="Radical SAM enzymes"/>
    <property type="match status" value="1"/>
</dbReference>
<accession>A0ABV0BQ96</accession>
<keyword evidence="3" id="KW-1185">Reference proteome</keyword>
<proteinExistence type="predicted"/>
<dbReference type="InterPro" id="IPR013785">
    <property type="entry name" value="Aldolase_TIM"/>
</dbReference>
<gene>
    <name evidence="2" type="primary">gwsS</name>
    <name evidence="2" type="ORF">ABE541_00700</name>
</gene>
<dbReference type="NCBIfam" id="TIGR04085">
    <property type="entry name" value="rSAM_more_4Fe4S"/>
    <property type="match status" value="1"/>
</dbReference>
<comment type="caution">
    <text evidence="2">The sequence shown here is derived from an EMBL/GenBank/DDBJ whole genome shotgun (WGS) entry which is preliminary data.</text>
</comment>
<dbReference type="EMBL" id="JBDJNQ010000001">
    <property type="protein sequence ID" value="MEN5375774.1"/>
    <property type="molecule type" value="Genomic_DNA"/>
</dbReference>
<feature type="domain" description="4Fe4S-binding SPASM" evidence="1">
    <location>
        <begin position="242"/>
        <end position="298"/>
    </location>
</feature>
<dbReference type="Gene3D" id="3.20.20.70">
    <property type="entry name" value="Aldolase class I"/>
    <property type="match status" value="1"/>
</dbReference>
<dbReference type="InterPro" id="IPR058240">
    <property type="entry name" value="rSAM_sf"/>
</dbReference>
<dbReference type="RefSeq" id="WP_243655474.1">
    <property type="nucleotide sequence ID" value="NZ_JAOQNK010000001.1"/>
</dbReference>
<organism evidence="2 3">
    <name type="scientific">Sphingobacterium kitahiroshimense</name>
    <dbReference type="NCBI Taxonomy" id="470446"/>
    <lineage>
        <taxon>Bacteria</taxon>
        <taxon>Pseudomonadati</taxon>
        <taxon>Bacteroidota</taxon>
        <taxon>Sphingobacteriia</taxon>
        <taxon>Sphingobacteriales</taxon>
        <taxon>Sphingobacteriaceae</taxon>
        <taxon>Sphingobacterium</taxon>
    </lineage>
</organism>
<dbReference type="InterPro" id="IPR023885">
    <property type="entry name" value="4Fe4S-binding_SPASM_dom"/>
</dbReference>
<evidence type="ECO:0000313" key="2">
    <source>
        <dbReference type="EMBL" id="MEN5375774.1"/>
    </source>
</evidence>
<evidence type="ECO:0000259" key="1">
    <source>
        <dbReference type="Pfam" id="PF13186"/>
    </source>
</evidence>
<name>A0ABV0BQ96_9SPHI</name>
<evidence type="ECO:0000313" key="3">
    <source>
        <dbReference type="Proteomes" id="UP001409291"/>
    </source>
</evidence>
<sequence>MRFFNLYTDIFITKGYNRILISDLGRNVSKLYPLELYELIEELKSSSIESVLDNYDPESKMIVQEYLDYLLEKEYGFITENDWDRNFPPLSYEYHDYQLVSNLFIEIEKLSVPETLIKSITNLNIKHVVVFCRSSASSQEIIDFDRAFENTPLEGLEIFTAYSTALNEAFLQAVHDRSQRIYHLVFYQCEKVPVLSNSSFRFMVDFTEDALSINSCGKVNTDYFNTNMPKVLEAINHNSCLHKKIGIDINGNIKNCPAMPQSFGNIKEMTLEEVLQQNSVQEYWHLTKEEIMVCKDCEFRNVCTDCRAFTERSQYNKKGLDISKPLKCGYDPYSNEWSEWSMNPLKQQAITYYGFEQLAPKN</sequence>
<protein>
    <submittedName>
        <fullName evidence="2">Grasp-with-spasm system SPASM domain peptide maturase</fullName>
    </submittedName>
</protein>
<dbReference type="NCBIfam" id="TIGR04193">
    <property type="entry name" value="SPASM_w_grasp"/>
    <property type="match status" value="1"/>
</dbReference>